<evidence type="ECO:0008006" key="4">
    <source>
        <dbReference type="Google" id="ProtNLM"/>
    </source>
</evidence>
<sequence>MRIRSRALSSLAAVALAVGGLTAAVATPAGAAPTAWSCPSGYFCAYTNFDGTGSRCQWQGDSSNWYNECSWASSTYPKSLFNNGTSGRGVTIYRYTGKVSPIGGCVDKGEHARLAGNYYIGSHSWNC</sequence>
<proteinExistence type="predicted"/>
<evidence type="ECO:0000256" key="1">
    <source>
        <dbReference type="SAM" id="SignalP"/>
    </source>
</evidence>
<keyword evidence="3" id="KW-1185">Reference proteome</keyword>
<protein>
    <recommendedName>
        <fullName evidence="4">Peptidase inhibitor</fullName>
    </recommendedName>
</protein>
<organism evidence="2 3">
    <name type="scientific">Streptomyces similanensis</name>
    <dbReference type="NCBI Taxonomy" id="1274988"/>
    <lineage>
        <taxon>Bacteria</taxon>
        <taxon>Bacillati</taxon>
        <taxon>Actinomycetota</taxon>
        <taxon>Actinomycetes</taxon>
        <taxon>Kitasatosporales</taxon>
        <taxon>Streptomycetaceae</taxon>
        <taxon>Streptomyces</taxon>
    </lineage>
</organism>
<keyword evidence="1" id="KW-0732">Signal</keyword>
<reference evidence="3" key="1">
    <citation type="journal article" date="2019" name="Int. J. Syst. Evol. Microbiol.">
        <title>The Global Catalogue of Microorganisms (GCM) 10K type strain sequencing project: providing services to taxonomists for standard genome sequencing and annotation.</title>
        <authorList>
            <consortium name="The Broad Institute Genomics Platform"/>
            <consortium name="The Broad Institute Genome Sequencing Center for Infectious Disease"/>
            <person name="Wu L."/>
            <person name="Ma J."/>
        </authorList>
    </citation>
    <scope>NUCLEOTIDE SEQUENCE [LARGE SCALE GENOMIC DNA]</scope>
    <source>
        <strain evidence="3">JCM 18410</strain>
    </source>
</reference>
<gene>
    <name evidence="2" type="ORF">GCM10023336_05210</name>
</gene>
<evidence type="ECO:0000313" key="3">
    <source>
        <dbReference type="Proteomes" id="UP001500124"/>
    </source>
</evidence>
<dbReference type="EMBL" id="BAABKC010000007">
    <property type="protein sequence ID" value="GAA5043541.1"/>
    <property type="molecule type" value="Genomic_DNA"/>
</dbReference>
<evidence type="ECO:0000313" key="2">
    <source>
        <dbReference type="EMBL" id="GAA5043541.1"/>
    </source>
</evidence>
<feature type="signal peptide" evidence="1">
    <location>
        <begin position="1"/>
        <end position="31"/>
    </location>
</feature>
<dbReference type="Proteomes" id="UP001500124">
    <property type="component" value="Unassembled WGS sequence"/>
</dbReference>
<name>A0ABP9JVE5_9ACTN</name>
<feature type="chain" id="PRO_5047319988" description="Peptidase inhibitor" evidence="1">
    <location>
        <begin position="32"/>
        <end position="127"/>
    </location>
</feature>
<comment type="caution">
    <text evidence="2">The sequence shown here is derived from an EMBL/GenBank/DDBJ whole genome shotgun (WGS) entry which is preliminary data.</text>
</comment>
<dbReference type="Pfam" id="PF03995">
    <property type="entry name" value="Inhibitor_I36"/>
    <property type="match status" value="1"/>
</dbReference>
<accession>A0ABP9JVE5</accession>